<dbReference type="Pfam" id="PF04151">
    <property type="entry name" value="PPC"/>
    <property type="match status" value="1"/>
</dbReference>
<dbReference type="EMBL" id="CP053661">
    <property type="protein sequence ID" value="QKD80877.1"/>
    <property type="molecule type" value="Genomic_DNA"/>
</dbReference>
<dbReference type="KEGG" id="theu:HPC62_00650"/>
<dbReference type="Gene3D" id="2.60.120.380">
    <property type="match status" value="1"/>
</dbReference>
<dbReference type="InterPro" id="IPR024079">
    <property type="entry name" value="MetalloPept_cat_dom_sf"/>
</dbReference>
<keyword evidence="3" id="KW-1185">Reference proteome</keyword>
<organism evidence="2 3">
    <name type="scientific">Thermoleptolyngbya sichuanensis A183</name>
    <dbReference type="NCBI Taxonomy" id="2737172"/>
    <lineage>
        <taxon>Bacteria</taxon>
        <taxon>Bacillati</taxon>
        <taxon>Cyanobacteriota</taxon>
        <taxon>Cyanophyceae</taxon>
        <taxon>Oculatellales</taxon>
        <taxon>Oculatellaceae</taxon>
        <taxon>Thermoleptolyngbya</taxon>
        <taxon>Thermoleptolyngbya sichuanensis</taxon>
    </lineage>
</organism>
<accession>A0A6M8B832</accession>
<dbReference type="RefSeq" id="WP_172353305.1">
    <property type="nucleotide sequence ID" value="NZ_CP053661.1"/>
</dbReference>
<dbReference type="GO" id="GO:0008237">
    <property type="term" value="F:metallopeptidase activity"/>
    <property type="evidence" value="ECO:0007669"/>
    <property type="project" value="InterPro"/>
</dbReference>
<evidence type="ECO:0000313" key="3">
    <source>
        <dbReference type="Proteomes" id="UP000505210"/>
    </source>
</evidence>
<gene>
    <name evidence="2" type="ORF">HPC62_00650</name>
</gene>
<reference evidence="2 3" key="1">
    <citation type="submission" date="2020-05" db="EMBL/GenBank/DDBJ databases">
        <title>Complete genome sequence of of a novel Thermoleptolyngbya strain isolated from hot springs of Ganzi, Sichuan China.</title>
        <authorList>
            <person name="Tang J."/>
            <person name="Daroch M."/>
            <person name="Li L."/>
            <person name="Waleron K."/>
            <person name="Waleron M."/>
            <person name="Waleron M."/>
        </authorList>
    </citation>
    <scope>NUCLEOTIDE SEQUENCE [LARGE SCALE GENOMIC DNA]</scope>
    <source>
        <strain evidence="2 3">PKUAC-SCTA183</strain>
    </source>
</reference>
<feature type="domain" description="Peptidase C-terminal archaeal/bacterial" evidence="1">
    <location>
        <begin position="35"/>
        <end position="97"/>
    </location>
</feature>
<dbReference type="Proteomes" id="UP000505210">
    <property type="component" value="Chromosome"/>
</dbReference>
<dbReference type="AlphaFoldDB" id="A0A6M8B832"/>
<dbReference type="Gene3D" id="3.40.390.10">
    <property type="entry name" value="Collagenase (Catalytic Domain)"/>
    <property type="match status" value="1"/>
</dbReference>
<name>A0A6M8B832_9CYAN</name>
<dbReference type="InterPro" id="IPR007280">
    <property type="entry name" value="Peptidase_C_arc/bac"/>
</dbReference>
<protein>
    <recommendedName>
        <fullName evidence="1">Peptidase C-terminal archaeal/bacterial domain-containing protein</fullName>
    </recommendedName>
</protein>
<dbReference type="SUPFAM" id="SSF89260">
    <property type="entry name" value="Collagen-binding domain"/>
    <property type="match status" value="1"/>
</dbReference>
<proteinExistence type="predicted"/>
<dbReference type="SUPFAM" id="SSF55486">
    <property type="entry name" value="Metalloproteases ('zincins'), catalytic domain"/>
    <property type="match status" value="2"/>
</dbReference>
<evidence type="ECO:0000259" key="1">
    <source>
        <dbReference type="Pfam" id="PF04151"/>
    </source>
</evidence>
<sequence>MTPPDRAGNTLNAARRIRLSETPKSFRDFVGGKDLDFYRFRVLRASQFSLNLSELTANADVALLDDQGKTLLQSARKGKRPEVIRDTLTAGTYFIRVVPNQANQRTNYKLTLSAAPLKTSDFKIEIDYRFDTRGWFTPLRRAVLEAAAEVWSTIIRSEFPDVPTGKRTPNVRNPATGGTVRTFVTDRPIDDLTIFVGARQLGGTTLALSGPSGYFVGESRYEGSVFQPWIGSMAFNLTTDWYFDRTLDSTSDVPKNQQDFFSTALHEIAHVLGFGTSRAFSRLMTSSGFGGSNTRAQNGGNALPLDSSEHIRNDYTFGGVGEPLMTPFAQRGQRKRATVLDIAVLNDLGHTVSYGNASVNPLSTQAAQFARQATRRRGAPVNRALGQRLLSYGRCGCSGCLVDAGAARGLA</sequence>
<evidence type="ECO:0000313" key="2">
    <source>
        <dbReference type="EMBL" id="QKD80877.1"/>
    </source>
</evidence>